<evidence type="ECO:0000313" key="4">
    <source>
        <dbReference type="Proteomes" id="UP000501802"/>
    </source>
</evidence>
<feature type="compositionally biased region" description="Polar residues" evidence="1">
    <location>
        <begin position="164"/>
        <end position="175"/>
    </location>
</feature>
<evidence type="ECO:0000256" key="2">
    <source>
        <dbReference type="SAM" id="SignalP"/>
    </source>
</evidence>
<dbReference type="RefSeq" id="WP_167213111.1">
    <property type="nucleotide sequence ID" value="NZ_CP050063.1"/>
</dbReference>
<name>A0A6G9ASU5_9BACT</name>
<organism evidence="3 4">
    <name type="scientific">Spirosoma aureum</name>
    <dbReference type="NCBI Taxonomy" id="2692134"/>
    <lineage>
        <taxon>Bacteria</taxon>
        <taxon>Pseudomonadati</taxon>
        <taxon>Bacteroidota</taxon>
        <taxon>Cytophagia</taxon>
        <taxon>Cytophagales</taxon>
        <taxon>Cytophagaceae</taxon>
        <taxon>Spirosoma</taxon>
    </lineage>
</organism>
<sequence>MKIKSLILAFPVLCLACSSPSDSSDPASNADATSILAKSVSGVLTLTSNAIYDNPGHLLGEEYVRHTFNLPESTELEEVHEHDGSAFEWAGNKVIVSFNGTKPYSSIDFASYDFDKKYQNKPSKPVAPVAEAEPKEEAPETEGTASETTSTTATTAPEHEAHQSHPSPGITSATAPHTEPVVSKGSFEAVPGVGDKAVWNPTTGEMHVLYVNHIINVTVETKDKAEVRKEHALSLAEVLIEKIADNEYIKRL</sequence>
<keyword evidence="2" id="KW-0732">Signal</keyword>
<feature type="region of interest" description="Disordered" evidence="1">
    <location>
        <begin position="120"/>
        <end position="178"/>
    </location>
</feature>
<feature type="signal peptide" evidence="2">
    <location>
        <begin position="1"/>
        <end position="23"/>
    </location>
</feature>
<feature type="chain" id="PRO_5026153426" evidence="2">
    <location>
        <begin position="24"/>
        <end position="252"/>
    </location>
</feature>
<dbReference type="EMBL" id="CP050063">
    <property type="protein sequence ID" value="QIP15283.1"/>
    <property type="molecule type" value="Genomic_DNA"/>
</dbReference>
<feature type="compositionally biased region" description="Low complexity" evidence="1">
    <location>
        <begin position="141"/>
        <end position="156"/>
    </location>
</feature>
<dbReference type="KEGG" id="spib:G8759_22975"/>
<dbReference type="AlphaFoldDB" id="A0A6G9ASU5"/>
<protein>
    <submittedName>
        <fullName evidence="3">Uncharacterized protein</fullName>
    </submittedName>
</protein>
<accession>A0A6G9ASU5</accession>
<dbReference type="Proteomes" id="UP000501802">
    <property type="component" value="Chromosome"/>
</dbReference>
<reference evidence="3 4" key="1">
    <citation type="submission" date="2020-03" db="EMBL/GenBank/DDBJ databases">
        <authorList>
            <person name="Kim M.K."/>
        </authorList>
    </citation>
    <scope>NUCLEOTIDE SEQUENCE [LARGE SCALE GENOMIC DNA]</scope>
    <source>
        <strain evidence="3 4">BT328</strain>
    </source>
</reference>
<proteinExistence type="predicted"/>
<keyword evidence="4" id="KW-1185">Reference proteome</keyword>
<evidence type="ECO:0000256" key="1">
    <source>
        <dbReference type="SAM" id="MobiDB-lite"/>
    </source>
</evidence>
<evidence type="ECO:0000313" key="3">
    <source>
        <dbReference type="EMBL" id="QIP15283.1"/>
    </source>
</evidence>
<gene>
    <name evidence="3" type="ORF">G8759_22975</name>
</gene>